<gene>
    <name evidence="1" type="ORF">EVOR1521_LOCUS6483</name>
</gene>
<accession>A0AA36I049</accession>
<proteinExistence type="predicted"/>
<dbReference type="EMBL" id="CAUJNA010000487">
    <property type="protein sequence ID" value="CAJ1377767.1"/>
    <property type="molecule type" value="Genomic_DNA"/>
</dbReference>
<dbReference type="Proteomes" id="UP001178507">
    <property type="component" value="Unassembled WGS sequence"/>
</dbReference>
<dbReference type="AlphaFoldDB" id="A0AA36I049"/>
<protein>
    <submittedName>
        <fullName evidence="1">Uncharacterized protein</fullName>
    </submittedName>
</protein>
<keyword evidence="2" id="KW-1185">Reference proteome</keyword>
<organism evidence="1 2">
    <name type="scientific">Effrenium voratum</name>
    <dbReference type="NCBI Taxonomy" id="2562239"/>
    <lineage>
        <taxon>Eukaryota</taxon>
        <taxon>Sar</taxon>
        <taxon>Alveolata</taxon>
        <taxon>Dinophyceae</taxon>
        <taxon>Suessiales</taxon>
        <taxon>Symbiodiniaceae</taxon>
        <taxon>Effrenium</taxon>
    </lineage>
</organism>
<evidence type="ECO:0000313" key="2">
    <source>
        <dbReference type="Proteomes" id="UP001178507"/>
    </source>
</evidence>
<sequence>MERWSQLQEMVIGGDARADEICQLLTNEADTDLRRSVLLQRLVDVLGEGFTPLSAQMQLQWMLLEDAVASGDSTATHLLSFLASARGSPVVALARLTKGVGVKDWRNISPGVAELMRDVPEAVEVYDDNSEEEEQGVVACPWTEQAEAAELEAAANISHDFVDEDPIVEQPDDDHLDEQADANEEVPQILFDRVNPVAVKEIGKRVLSKVFRTGNGNGPTVKRICGDILAQCTRGKVAGARCFRTTYREEKGMVAIGKKGRRFSGHPNWLRSLLRSGLPGHFVFDLENCHLAVLRERHQPAADSALETYFQDRERILRDTHADRTVAKQLFLRLLYGGSILAWKRTHRLGEFATEQFAERFAAEMAAMRQADCQNHTQLLAQLRQRTARPVEKASEKILIRDLTDYHIEWTTSEQDAGFRSNTRWEFTGQTFQNGVANWLKSNLGESSAAFDVDGESCRKYLNFSGKVLNSETLEWSPISPAFKITRSTNWEHQWPAWWSTEVCAELYAVLAEVRRQQEDAEKRGVEYTLGEQVKARLDALCKKIPALQVVHAWTVDDWESTLFELSLLVKRQPCGPGARVLPVQDLMVGLLGRSASNSVQTRERTNVVEHVSVFHDHPVEANHAQWKDIEATLETSEGKAEYFALFYAEVHKALHAFVERNAPVEDGRRREVRCGELLKQLGVLERGRSGATLDGRRKNTYYLIYIFPKTDGSKDSEASFVRLVSGAEPAVGGGN</sequence>
<comment type="caution">
    <text evidence="1">The sequence shown here is derived from an EMBL/GenBank/DDBJ whole genome shotgun (WGS) entry which is preliminary data.</text>
</comment>
<evidence type="ECO:0000313" key="1">
    <source>
        <dbReference type="EMBL" id="CAJ1377767.1"/>
    </source>
</evidence>
<name>A0AA36I049_9DINO</name>
<reference evidence="1" key="1">
    <citation type="submission" date="2023-08" db="EMBL/GenBank/DDBJ databases">
        <authorList>
            <person name="Chen Y."/>
            <person name="Shah S."/>
            <person name="Dougan E. K."/>
            <person name="Thang M."/>
            <person name="Chan C."/>
        </authorList>
    </citation>
    <scope>NUCLEOTIDE SEQUENCE</scope>
</reference>